<dbReference type="GO" id="GO:0004175">
    <property type="term" value="F:endopeptidase activity"/>
    <property type="evidence" value="ECO:0007669"/>
    <property type="project" value="TreeGrafter"/>
</dbReference>
<dbReference type="AlphaFoldDB" id="A0A0R2DRK4"/>
<dbReference type="SUPFAM" id="SSF52096">
    <property type="entry name" value="ClpP/crotonase"/>
    <property type="match status" value="1"/>
</dbReference>
<proteinExistence type="predicted"/>
<name>A0A0R2DRK4_9LACO</name>
<evidence type="ECO:0000259" key="1">
    <source>
        <dbReference type="SMART" id="SM00245"/>
    </source>
</evidence>
<gene>
    <name evidence="2" type="ORF">FD15_GL000210</name>
</gene>
<feature type="domain" description="Tail specific protease" evidence="1">
    <location>
        <begin position="94"/>
        <end position="302"/>
    </location>
</feature>
<dbReference type="InterPro" id="IPR005151">
    <property type="entry name" value="Tail-specific_protease"/>
</dbReference>
<dbReference type="Proteomes" id="UP000050961">
    <property type="component" value="Unassembled WGS sequence"/>
</dbReference>
<dbReference type="Gene3D" id="3.90.226.10">
    <property type="entry name" value="2-enoyl-CoA Hydratase, Chain A, domain 1"/>
    <property type="match status" value="1"/>
</dbReference>
<dbReference type="GO" id="GO:0008236">
    <property type="term" value="F:serine-type peptidase activity"/>
    <property type="evidence" value="ECO:0007669"/>
    <property type="project" value="InterPro"/>
</dbReference>
<dbReference type="InterPro" id="IPR029045">
    <property type="entry name" value="ClpP/crotonase-like_dom_sf"/>
</dbReference>
<dbReference type="PANTHER" id="PTHR32060:SF30">
    <property type="entry name" value="CARBOXY-TERMINAL PROCESSING PROTEASE CTPA"/>
    <property type="match status" value="1"/>
</dbReference>
<reference evidence="2 3" key="1">
    <citation type="journal article" date="2015" name="Genome Announc.">
        <title>Expanding the biotechnology potential of lactobacilli through comparative genomics of 213 strains and associated genera.</title>
        <authorList>
            <person name="Sun Z."/>
            <person name="Harris H.M."/>
            <person name="McCann A."/>
            <person name="Guo C."/>
            <person name="Argimon S."/>
            <person name="Zhang W."/>
            <person name="Yang X."/>
            <person name="Jeffery I.B."/>
            <person name="Cooney J.C."/>
            <person name="Kagawa T.F."/>
            <person name="Liu W."/>
            <person name="Song Y."/>
            <person name="Salvetti E."/>
            <person name="Wrobel A."/>
            <person name="Rasinkangas P."/>
            <person name="Parkhill J."/>
            <person name="Rea M.C."/>
            <person name="O'Sullivan O."/>
            <person name="Ritari J."/>
            <person name="Douillard F.P."/>
            <person name="Paul Ross R."/>
            <person name="Yang R."/>
            <person name="Briner A.E."/>
            <person name="Felis G.E."/>
            <person name="de Vos W.M."/>
            <person name="Barrangou R."/>
            <person name="Klaenhammer T.R."/>
            <person name="Caufield P.W."/>
            <person name="Cui Y."/>
            <person name="Zhang H."/>
            <person name="O'Toole P.W."/>
        </authorList>
    </citation>
    <scope>NUCLEOTIDE SEQUENCE [LARGE SCALE GENOMIC DNA]</scope>
    <source>
        <strain evidence="2 3">DSM 21376</strain>
    </source>
</reference>
<dbReference type="PANTHER" id="PTHR32060">
    <property type="entry name" value="TAIL-SPECIFIC PROTEASE"/>
    <property type="match status" value="1"/>
</dbReference>
<dbReference type="eggNOG" id="COG0793">
    <property type="taxonomic scope" value="Bacteria"/>
</dbReference>
<dbReference type="GO" id="GO:0030288">
    <property type="term" value="C:outer membrane-bounded periplasmic space"/>
    <property type="evidence" value="ECO:0007669"/>
    <property type="project" value="TreeGrafter"/>
</dbReference>
<dbReference type="EMBL" id="AYZF01000008">
    <property type="protein sequence ID" value="KRN06658.1"/>
    <property type="molecule type" value="Genomic_DNA"/>
</dbReference>
<evidence type="ECO:0000313" key="3">
    <source>
        <dbReference type="Proteomes" id="UP000050961"/>
    </source>
</evidence>
<dbReference type="GO" id="GO:0006508">
    <property type="term" value="P:proteolysis"/>
    <property type="evidence" value="ECO:0007669"/>
    <property type="project" value="InterPro"/>
</dbReference>
<evidence type="ECO:0000313" key="2">
    <source>
        <dbReference type="EMBL" id="KRN06658.1"/>
    </source>
</evidence>
<sequence length="314" mass="34583">MKHRGFKIIGIILALIILLFYGLCQYGPYFNFYLFPPSAAKYGQVALNDMDKHGIYTDSKLWRTTKKQVLTKIKTKKNYKQVLPLLNKAIKTAGGKHSSILTKSSREMNSKFSPPTIKYSDNILYIHEPEFSGSAKQGNAYANQINEALQKTQTSKVILDLSNNTGGDMGPMIGGISSLLPNGEIFSFVSQSGKATAIKLFGSMINAGSSTIKVNHPQKLSHRKIAVIINNLTASSGELTALSLWGLSNVRYFGTASAGYTSVNQTFTLFDGTQMNLTTNSVRTRNGKNFLNDKIEPDQFSNSPVKSATDWLTR</sequence>
<dbReference type="SMART" id="SM00245">
    <property type="entry name" value="TSPc"/>
    <property type="match status" value="1"/>
</dbReference>
<comment type="caution">
    <text evidence="2">The sequence shown here is derived from an EMBL/GenBank/DDBJ whole genome shotgun (WGS) entry which is preliminary data.</text>
</comment>
<keyword evidence="3" id="KW-1185">Reference proteome</keyword>
<organism evidence="2 3">
    <name type="scientific">Liquorilactobacillus sucicola DSM 21376 = JCM 15457</name>
    <dbReference type="NCBI Taxonomy" id="1423806"/>
    <lineage>
        <taxon>Bacteria</taxon>
        <taxon>Bacillati</taxon>
        <taxon>Bacillota</taxon>
        <taxon>Bacilli</taxon>
        <taxon>Lactobacillales</taxon>
        <taxon>Lactobacillaceae</taxon>
        <taxon>Liquorilactobacillus</taxon>
    </lineage>
</organism>
<accession>A0A0R2DRK4</accession>
<protein>
    <submittedName>
        <fullName evidence="2">Nisin resistance protein family protein</fullName>
    </submittedName>
</protein>
<dbReference type="PATRIC" id="fig|1423806.3.peg.212"/>
<dbReference type="STRING" id="1423806.FD15_GL000210"/>
<dbReference type="GO" id="GO:0007165">
    <property type="term" value="P:signal transduction"/>
    <property type="evidence" value="ECO:0007669"/>
    <property type="project" value="TreeGrafter"/>
</dbReference>
<dbReference type="Pfam" id="PF03572">
    <property type="entry name" value="Peptidase_S41"/>
    <property type="match status" value="1"/>
</dbReference>